<dbReference type="Gene3D" id="1.20.1290.10">
    <property type="entry name" value="AhpD-like"/>
    <property type="match status" value="1"/>
</dbReference>
<protein>
    <submittedName>
        <fullName evidence="2">Methyltransferase domain-containing protein</fullName>
    </submittedName>
</protein>
<name>A0ABW1SZY4_9ACTN</name>
<gene>
    <name evidence="2" type="ORF">ACFQGU_06775</name>
</gene>
<dbReference type="GO" id="GO:0008168">
    <property type="term" value="F:methyltransferase activity"/>
    <property type="evidence" value="ECO:0007669"/>
    <property type="project" value="UniProtKB-KW"/>
</dbReference>
<dbReference type="InterPro" id="IPR013216">
    <property type="entry name" value="Methyltransf_11"/>
</dbReference>
<dbReference type="Pfam" id="PF08241">
    <property type="entry name" value="Methyltransf_11"/>
    <property type="match status" value="1"/>
</dbReference>
<dbReference type="InterPro" id="IPR050508">
    <property type="entry name" value="Methyltransf_Superfamily"/>
</dbReference>
<keyword evidence="2" id="KW-0808">Transferase</keyword>
<dbReference type="SUPFAM" id="SSF69118">
    <property type="entry name" value="AhpD-like"/>
    <property type="match status" value="1"/>
</dbReference>
<dbReference type="SUPFAM" id="SSF53335">
    <property type="entry name" value="S-adenosyl-L-methionine-dependent methyltransferases"/>
    <property type="match status" value="1"/>
</dbReference>
<evidence type="ECO:0000313" key="2">
    <source>
        <dbReference type="EMBL" id="MFC6237575.1"/>
    </source>
</evidence>
<dbReference type="Gene3D" id="3.40.50.150">
    <property type="entry name" value="Vaccinia Virus protein VP39"/>
    <property type="match status" value="1"/>
</dbReference>
<evidence type="ECO:0000313" key="3">
    <source>
        <dbReference type="Proteomes" id="UP001596138"/>
    </source>
</evidence>
<dbReference type="PANTHER" id="PTHR42912:SF80">
    <property type="entry name" value="METHYLTRANSFERASE DOMAIN-CONTAINING PROTEIN"/>
    <property type="match status" value="1"/>
</dbReference>
<proteinExistence type="predicted"/>
<evidence type="ECO:0000259" key="1">
    <source>
        <dbReference type="Pfam" id="PF08241"/>
    </source>
</evidence>
<dbReference type="GO" id="GO:0032259">
    <property type="term" value="P:methylation"/>
    <property type="evidence" value="ECO:0007669"/>
    <property type="project" value="UniProtKB-KW"/>
</dbReference>
<dbReference type="PANTHER" id="PTHR42912">
    <property type="entry name" value="METHYLTRANSFERASE"/>
    <property type="match status" value="1"/>
</dbReference>
<keyword evidence="2" id="KW-0489">Methyltransferase</keyword>
<sequence>MTDQWLTVDEGWGRRAVDFATLLEPAASREYVAMHQHLDVGAGDRLLDIACGSGLALELARARGATVAGVDASPRLTAIARDRVPDGDIRVGDMAALPWDDASFDVVTSFRGLWATTPEALVEACRVLRPGGRIAVTTWGHVKASPGLWALLPFTLAAPEKVEAQARMKSLGRPDVGEAVLAEAGFVGVRRHEVPFAWEFPDPETFARMLASTGPAYEAIQQVGEEEFHRRCVEAATEQLREGLPLRAEIACVGLTAHRPAVHASLLLPEAPASPEAQVLADDDLTSLGFLTHATQLWMHDPALHDRLFELVIGSARGAGLSVTDRGIATVVAAGESGDTYCPLAWGDKLAKETTPALAASVLSGSDDLLDQRGRALSAWALTVARDPQSATAADLGPLIEAGFDERQILNLTLFIALRLAFSAVNGALGARPEQEYVDSVDPAVREAWLAAFPA</sequence>
<dbReference type="InterPro" id="IPR029063">
    <property type="entry name" value="SAM-dependent_MTases_sf"/>
</dbReference>
<organism evidence="2 3">
    <name type="scientific">Longivirga aurantiaca</name>
    <dbReference type="NCBI Taxonomy" id="1837743"/>
    <lineage>
        <taxon>Bacteria</taxon>
        <taxon>Bacillati</taxon>
        <taxon>Actinomycetota</taxon>
        <taxon>Actinomycetes</taxon>
        <taxon>Sporichthyales</taxon>
        <taxon>Sporichthyaceae</taxon>
        <taxon>Longivirga</taxon>
    </lineage>
</organism>
<dbReference type="RefSeq" id="WP_386764997.1">
    <property type="nucleotide sequence ID" value="NZ_JBHSTI010000008.1"/>
</dbReference>
<feature type="domain" description="Methyltransferase type 11" evidence="1">
    <location>
        <begin position="47"/>
        <end position="135"/>
    </location>
</feature>
<accession>A0ABW1SZY4</accession>
<dbReference type="Proteomes" id="UP001596138">
    <property type="component" value="Unassembled WGS sequence"/>
</dbReference>
<comment type="caution">
    <text evidence="2">The sequence shown here is derived from an EMBL/GenBank/DDBJ whole genome shotgun (WGS) entry which is preliminary data.</text>
</comment>
<reference evidence="3" key="1">
    <citation type="journal article" date="2019" name="Int. J. Syst. Evol. Microbiol.">
        <title>The Global Catalogue of Microorganisms (GCM) 10K type strain sequencing project: providing services to taxonomists for standard genome sequencing and annotation.</title>
        <authorList>
            <consortium name="The Broad Institute Genomics Platform"/>
            <consortium name="The Broad Institute Genome Sequencing Center for Infectious Disease"/>
            <person name="Wu L."/>
            <person name="Ma J."/>
        </authorList>
    </citation>
    <scope>NUCLEOTIDE SEQUENCE [LARGE SCALE GENOMIC DNA]</scope>
    <source>
        <strain evidence="3">CGMCC 4.7317</strain>
    </source>
</reference>
<dbReference type="EMBL" id="JBHSTI010000008">
    <property type="protein sequence ID" value="MFC6237575.1"/>
    <property type="molecule type" value="Genomic_DNA"/>
</dbReference>
<dbReference type="CDD" id="cd02440">
    <property type="entry name" value="AdoMet_MTases"/>
    <property type="match status" value="1"/>
</dbReference>
<keyword evidence="3" id="KW-1185">Reference proteome</keyword>
<dbReference type="InterPro" id="IPR029032">
    <property type="entry name" value="AhpD-like"/>
</dbReference>